<feature type="active site" description="Thioimide intermediate" evidence="5">
    <location>
        <position position="51"/>
    </location>
</feature>
<evidence type="ECO:0000313" key="7">
    <source>
        <dbReference type="Proteomes" id="UP000257323"/>
    </source>
</evidence>
<evidence type="ECO:0000256" key="1">
    <source>
        <dbReference type="ARBA" id="ARBA00022490"/>
    </source>
</evidence>
<dbReference type="HAMAP" id="MF_00818">
    <property type="entry name" value="QueF_type1"/>
    <property type="match status" value="1"/>
</dbReference>
<organism evidence="6 7">
    <name type="scientific">Candidatus Saccharicenans subterraneus</name>
    <dbReference type="NCBI Taxonomy" id="2508984"/>
    <lineage>
        <taxon>Bacteria</taxon>
        <taxon>Candidatus Aminicenantota</taxon>
        <taxon>Candidatus Aminicenantia</taxon>
        <taxon>Candidatus Aminicenantales</taxon>
        <taxon>Candidatus Saccharicenantaceae</taxon>
        <taxon>Candidatus Saccharicenans</taxon>
    </lineage>
</organism>
<feature type="binding site" evidence="5">
    <location>
        <begin position="92"/>
        <end position="93"/>
    </location>
    <ligand>
        <name>substrate</name>
    </ligand>
</feature>
<comment type="subcellular location">
    <subcellularLocation>
        <location evidence="5">Cytoplasm</location>
    </subcellularLocation>
</comment>
<dbReference type="InterPro" id="IPR050084">
    <property type="entry name" value="NADPH_dep_7-cyano-7-deazaG_red"/>
</dbReference>
<evidence type="ECO:0000313" key="6">
    <source>
        <dbReference type="EMBL" id="RFT16304.1"/>
    </source>
</evidence>
<keyword evidence="2 5" id="KW-0671">Queuosine biosynthesis</keyword>
<evidence type="ECO:0000256" key="4">
    <source>
        <dbReference type="ARBA" id="ARBA00023002"/>
    </source>
</evidence>
<proteinExistence type="inferred from homology"/>
<dbReference type="AlphaFoldDB" id="A0A3E2BNL2"/>
<dbReference type="InterPro" id="IPR016856">
    <property type="entry name" value="QueF_type1"/>
</dbReference>
<dbReference type="PANTHER" id="PTHR34354:SF1">
    <property type="entry name" value="NADPH-DEPENDENT 7-CYANO-7-DEAZAGUANINE REDUCTASE"/>
    <property type="match status" value="1"/>
</dbReference>
<dbReference type="EC" id="1.7.1.13" evidence="5"/>
<feature type="binding site" evidence="5">
    <location>
        <begin position="73"/>
        <end position="75"/>
    </location>
    <ligand>
        <name>substrate</name>
    </ligand>
</feature>
<comment type="function">
    <text evidence="5">Catalyzes the NADPH-dependent reduction of 7-cyano-7-deazaguanine (preQ0) to 7-aminomethyl-7-deazaguanine (preQ1).</text>
</comment>
<dbReference type="EMBL" id="QUAH01000004">
    <property type="protein sequence ID" value="RFT16304.1"/>
    <property type="molecule type" value="Genomic_DNA"/>
</dbReference>
<dbReference type="InterPro" id="IPR043133">
    <property type="entry name" value="GTP-CH-I_C/QueF"/>
</dbReference>
<evidence type="ECO:0000256" key="3">
    <source>
        <dbReference type="ARBA" id="ARBA00022857"/>
    </source>
</evidence>
<keyword evidence="1 5" id="KW-0963">Cytoplasm</keyword>
<comment type="catalytic activity">
    <reaction evidence="5">
        <text>7-aminomethyl-7-carbaguanine + 2 NADP(+) = 7-cyano-7-carbaguanine + 2 NADPH + 3 H(+)</text>
        <dbReference type="Rhea" id="RHEA:13409"/>
        <dbReference type="ChEBI" id="CHEBI:15378"/>
        <dbReference type="ChEBI" id="CHEBI:45075"/>
        <dbReference type="ChEBI" id="CHEBI:57783"/>
        <dbReference type="ChEBI" id="CHEBI:58349"/>
        <dbReference type="ChEBI" id="CHEBI:58703"/>
        <dbReference type="EC" id="1.7.1.13"/>
    </reaction>
</comment>
<dbReference type="InterPro" id="IPR029500">
    <property type="entry name" value="QueF"/>
</dbReference>
<dbReference type="PIRSF" id="PIRSF027377">
    <property type="entry name" value="Nitrile_oxidored_QueF"/>
    <property type="match status" value="1"/>
</dbReference>
<dbReference type="GO" id="GO:0033739">
    <property type="term" value="F:preQ1 synthase activity"/>
    <property type="evidence" value="ECO:0007669"/>
    <property type="project" value="UniProtKB-UniRule"/>
</dbReference>
<dbReference type="Pfam" id="PF14489">
    <property type="entry name" value="QueF"/>
    <property type="match status" value="1"/>
</dbReference>
<gene>
    <name evidence="5" type="primary">queF</name>
    <name evidence="6" type="ORF">OP8BY_1908</name>
</gene>
<reference evidence="6 7" key="1">
    <citation type="submission" date="2018-08" db="EMBL/GenBank/DDBJ databases">
        <title>Genome analysis of the thermophilic bacterium of the candidate phylum Aminicenantes from deep subsurface aquifer revealed its physiology and ecological role.</title>
        <authorList>
            <person name="Kadnikov V.V."/>
            <person name="Mardanov A.V."/>
            <person name="Beletsky A.V."/>
            <person name="Karnachuk O.V."/>
            <person name="Ravin N.V."/>
        </authorList>
    </citation>
    <scope>NUCLEOTIDE SEQUENCE [LARGE SCALE GENOMIC DNA]</scope>
    <source>
        <strain evidence="6">BY38</strain>
    </source>
</reference>
<dbReference type="SUPFAM" id="SSF55620">
    <property type="entry name" value="Tetrahydrobiopterin biosynthesis enzymes-like"/>
    <property type="match status" value="1"/>
</dbReference>
<feature type="active site" description="Proton donor" evidence="5">
    <location>
        <position position="58"/>
    </location>
</feature>
<dbReference type="GO" id="GO:0005737">
    <property type="term" value="C:cytoplasm"/>
    <property type="evidence" value="ECO:0007669"/>
    <property type="project" value="UniProtKB-SubCell"/>
</dbReference>
<evidence type="ECO:0000256" key="5">
    <source>
        <dbReference type="HAMAP-Rule" id="MF_00818"/>
    </source>
</evidence>
<evidence type="ECO:0000256" key="2">
    <source>
        <dbReference type="ARBA" id="ARBA00022785"/>
    </source>
</evidence>
<accession>A0A3E2BNL2</accession>
<comment type="pathway">
    <text evidence="5">tRNA modification; tRNA-queuosine biosynthesis.</text>
</comment>
<sequence>MAGKKATQKLEYGEKEARAGLKTRLPELQTFPNQFPDYEITIEIPEYTSVCPKTGLPDYGKVTLWYVPDKKVIELKSLKMYILAYRNLGIFYENAVNRILEDVVRACKPKKALVRGEFTPRGGLKSTVEARYPRG</sequence>
<dbReference type="Proteomes" id="UP000257323">
    <property type="component" value="Unassembled WGS sequence"/>
</dbReference>
<protein>
    <recommendedName>
        <fullName evidence="5">NADPH-dependent 7-cyano-7-deazaguanine reductase</fullName>
        <ecNumber evidence="5">1.7.1.13</ecNumber>
    </recommendedName>
    <alternativeName>
        <fullName evidence="5">7-cyano-7-carbaguanine reductase</fullName>
    </alternativeName>
    <alternativeName>
        <fullName evidence="5">NADPH-dependent nitrile oxidoreductase</fullName>
    </alternativeName>
    <alternativeName>
        <fullName evidence="5">PreQ(0) reductase</fullName>
    </alternativeName>
</protein>
<dbReference type="PANTHER" id="PTHR34354">
    <property type="entry name" value="NADPH-DEPENDENT 7-CYANO-7-DEAZAGUANINE REDUCTASE"/>
    <property type="match status" value="1"/>
</dbReference>
<comment type="similarity">
    <text evidence="5">Belongs to the GTP cyclohydrolase I family. QueF type 1 subfamily.</text>
</comment>
<dbReference type="UniPathway" id="UPA00392"/>
<name>A0A3E2BNL2_9BACT</name>
<keyword evidence="3 5" id="KW-0521">NADP</keyword>
<dbReference type="GO" id="GO:0008616">
    <property type="term" value="P:tRNA queuosine(34) biosynthetic process"/>
    <property type="evidence" value="ECO:0007669"/>
    <property type="project" value="UniProtKB-UniRule"/>
</dbReference>
<dbReference type="Gene3D" id="3.30.1130.10">
    <property type="match status" value="1"/>
</dbReference>
<comment type="caution">
    <text evidence="6">The sequence shown here is derived from an EMBL/GenBank/DDBJ whole genome shotgun (WGS) entry which is preliminary data.</text>
</comment>
<keyword evidence="4 5" id="KW-0560">Oxidoreductase</keyword>
<dbReference type="NCBIfam" id="TIGR03139">
    <property type="entry name" value="QueF-II"/>
    <property type="match status" value="1"/>
</dbReference>